<dbReference type="InterPro" id="IPR019098">
    <property type="entry name" value="Histone_chaperone_domain_CHZ"/>
</dbReference>
<feature type="region of interest" description="Disordered" evidence="4">
    <location>
        <begin position="1"/>
        <end position="208"/>
    </location>
</feature>
<dbReference type="OMA" id="CGIRKIW"/>
<dbReference type="PANTHER" id="PTHR15410:SF2">
    <property type="entry name" value="HIRA-INTERACTING PROTEIN 3"/>
    <property type="match status" value="1"/>
</dbReference>
<evidence type="ECO:0000256" key="3">
    <source>
        <dbReference type="ARBA" id="ARBA00023242"/>
    </source>
</evidence>
<feature type="compositionally biased region" description="Acidic residues" evidence="4">
    <location>
        <begin position="85"/>
        <end position="99"/>
    </location>
</feature>
<reference evidence="7" key="1">
    <citation type="submission" date="2022-11" db="UniProtKB">
        <authorList>
            <consortium name="WormBaseParasite"/>
        </authorList>
    </citation>
    <scope>IDENTIFICATION</scope>
</reference>
<dbReference type="WBParaSite" id="nRc.2.0.1.t24932-RA">
    <property type="protein sequence ID" value="nRc.2.0.1.t24932-RA"/>
    <property type="gene ID" value="nRc.2.0.1.g24932"/>
</dbReference>
<feature type="compositionally biased region" description="Basic and acidic residues" evidence="4">
    <location>
        <begin position="151"/>
        <end position="199"/>
    </location>
</feature>
<dbReference type="Proteomes" id="UP000887565">
    <property type="component" value="Unplaced"/>
</dbReference>
<dbReference type="SMART" id="SM01082">
    <property type="entry name" value="CHZ"/>
    <property type="match status" value="1"/>
</dbReference>
<feature type="compositionally biased region" description="Polar residues" evidence="4">
    <location>
        <begin position="63"/>
        <end position="76"/>
    </location>
</feature>
<evidence type="ECO:0000256" key="2">
    <source>
        <dbReference type="ARBA" id="ARBA00023186"/>
    </source>
</evidence>
<keyword evidence="2" id="KW-0143">Chaperone</keyword>
<feature type="compositionally biased region" description="Basic and acidic residues" evidence="4">
    <location>
        <begin position="19"/>
        <end position="39"/>
    </location>
</feature>
<keyword evidence="6" id="KW-1185">Reference proteome</keyword>
<feature type="compositionally biased region" description="Basic and acidic residues" evidence="4">
    <location>
        <begin position="100"/>
        <end position="117"/>
    </location>
</feature>
<evidence type="ECO:0000313" key="7">
    <source>
        <dbReference type="WBParaSite" id="nRc.2.0.1.t24932-RA"/>
    </source>
</evidence>
<evidence type="ECO:0000259" key="5">
    <source>
        <dbReference type="SMART" id="SM01082"/>
    </source>
</evidence>
<dbReference type="AlphaFoldDB" id="A0A915JG88"/>
<keyword evidence="3" id="KW-0539">Nucleus</keyword>
<comment type="subcellular location">
    <subcellularLocation>
        <location evidence="1">Nucleus</location>
    </subcellularLocation>
</comment>
<proteinExistence type="predicted"/>
<evidence type="ECO:0000313" key="6">
    <source>
        <dbReference type="Proteomes" id="UP000887565"/>
    </source>
</evidence>
<evidence type="ECO:0000256" key="4">
    <source>
        <dbReference type="SAM" id="MobiDB-lite"/>
    </source>
</evidence>
<feature type="compositionally biased region" description="Basic residues" evidence="4">
    <location>
        <begin position="139"/>
        <end position="150"/>
    </location>
</feature>
<dbReference type="GO" id="GO:0005634">
    <property type="term" value="C:nucleus"/>
    <property type="evidence" value="ECO:0007669"/>
    <property type="project" value="UniProtKB-SubCell"/>
</dbReference>
<accession>A0A915JG88</accession>
<evidence type="ECO:0000256" key="1">
    <source>
        <dbReference type="ARBA" id="ARBA00004123"/>
    </source>
</evidence>
<sequence>MSDSESEQEILASISKRKNSYDCERVEETSEKVNIKSKEFLSSTDDSSDSDNGIKSSDKDIQQKFSPIKAQNSTHSKPCEGENFASEDEEPSCSTDAEDKDDKNVDKDLKSEKRPRIDSSSSSESDPSRKNNDESNARNPKKIKKAKLKTKRNEDSESDEKLIIFKEKEDEKENVSKNGSKSEDDSETKKEKPNKETKNGKSNKKSISTVENQLSKLKKFIRAAGLRIQNYAAFFENCKNDKQRVEKLRNFFVEKGLTGKLSMKACQKFKLERETEREIAELDKNNILSNGRPKRRNVSSLFDVREAHSGKVNDDDSADEIDEDYLSTKKELSRLKGIIDSENDDD</sequence>
<dbReference type="PANTHER" id="PTHR15410">
    <property type="entry name" value="HIRA-INTERACTING PROTEIN 3"/>
    <property type="match status" value="1"/>
</dbReference>
<organism evidence="6 7">
    <name type="scientific">Romanomermis culicivorax</name>
    <name type="common">Nematode worm</name>
    <dbReference type="NCBI Taxonomy" id="13658"/>
    <lineage>
        <taxon>Eukaryota</taxon>
        <taxon>Metazoa</taxon>
        <taxon>Ecdysozoa</taxon>
        <taxon>Nematoda</taxon>
        <taxon>Enoplea</taxon>
        <taxon>Dorylaimia</taxon>
        <taxon>Mermithida</taxon>
        <taxon>Mermithoidea</taxon>
        <taxon>Mermithidae</taxon>
        <taxon>Romanomermis</taxon>
    </lineage>
</organism>
<name>A0A915JG88_ROMCU</name>
<feature type="compositionally biased region" description="Basic and acidic residues" evidence="4">
    <location>
        <begin position="126"/>
        <end position="136"/>
    </location>
</feature>
<protein>
    <submittedName>
        <fullName evidence="7">Histone chaperone domain-containing protein</fullName>
    </submittedName>
</protein>
<dbReference type="InterPro" id="IPR037647">
    <property type="entry name" value="HIRIP3"/>
</dbReference>
<feature type="domain" description="Histone chaperone" evidence="5">
    <location>
        <begin position="273"/>
        <end position="310"/>
    </location>
</feature>